<dbReference type="Proteomes" id="UP000830768">
    <property type="component" value="Chromosome 2"/>
</dbReference>
<keyword evidence="2" id="KW-1185">Reference proteome</keyword>
<proteinExistence type="predicted"/>
<sequence length="160" mass="17343">MPISPEALTLTLSGFMSGYYFSGAYVFIPAVVKAPSPLIAQQWKQAWDVGRYVGKIIVTGTAASFAYLAYKEPIKTGNTRFQLFCVAADVVGAIVPFTIISSYPFNEAINDRLGEINGNVKASEGAKDLKKLVIEWGTLDYYRSLLAFVGTIVGLSAFPV</sequence>
<evidence type="ECO:0000313" key="2">
    <source>
        <dbReference type="Proteomes" id="UP000830768"/>
    </source>
</evidence>
<evidence type="ECO:0000313" key="1">
    <source>
        <dbReference type="EMBL" id="UPK91270.1"/>
    </source>
</evidence>
<gene>
    <name evidence="1" type="ORF">LCI18_002205</name>
</gene>
<organism evidence="1 2">
    <name type="scientific">Fusarium solani subsp. cucurbitae</name>
    <name type="common">Neocosmosporum cucurbitae</name>
    <dbReference type="NCBI Taxonomy" id="2747967"/>
    <lineage>
        <taxon>Eukaryota</taxon>
        <taxon>Fungi</taxon>
        <taxon>Dikarya</taxon>
        <taxon>Ascomycota</taxon>
        <taxon>Pezizomycotina</taxon>
        <taxon>Sordariomycetes</taxon>
        <taxon>Hypocreomycetidae</taxon>
        <taxon>Hypocreales</taxon>
        <taxon>Nectriaceae</taxon>
        <taxon>Fusarium</taxon>
        <taxon>Fusarium solani species complex</taxon>
    </lineage>
</organism>
<protein>
    <submittedName>
        <fullName evidence="1">Uncharacterized protein</fullName>
    </submittedName>
</protein>
<accession>A0ACD3YQV3</accession>
<dbReference type="EMBL" id="CP090031">
    <property type="protein sequence ID" value="UPK91270.1"/>
    <property type="molecule type" value="Genomic_DNA"/>
</dbReference>
<reference evidence="1" key="1">
    <citation type="submission" date="2021-11" db="EMBL/GenBank/DDBJ databases">
        <title>Fusarium solani-melongenae Genome sequencing and assembly.</title>
        <authorList>
            <person name="Xie S."/>
            <person name="Huang L."/>
            <person name="Zhang X."/>
        </authorList>
    </citation>
    <scope>NUCLEOTIDE SEQUENCE</scope>
    <source>
        <strain evidence="1">CRI 24-3</strain>
    </source>
</reference>
<name>A0ACD3YQV3_FUSSC</name>